<sequence>MAPAGSKSKAYSSGVATQADDAKYRQKYGELRKKLTQVEEDNTKLSVKILRSKKAIQRLRIERAILYDRLQSTVAPTNPYALSSAAHLSTVAQSSSSSSSANATQSGAPPSILQTPSYPLADPEAPTLFLRQLDAQKLAAVQHGAGADVEFGAKPFEGVAGEGKQAMEHRSLMAAGGDVEDDAKPAAADDGVPANGATDEADHAAVAAPAPAPAAPAAVPQAIEVSHAQAQEMTVDQA</sequence>
<dbReference type="OrthoDB" id="10070927at2759"/>
<name>A0A2S5B7C7_9BASI</name>
<dbReference type="STRING" id="741276.A0A2S5B7C7"/>
<feature type="region of interest" description="Disordered" evidence="3">
    <location>
        <begin position="96"/>
        <end position="120"/>
    </location>
</feature>
<reference evidence="5 6" key="1">
    <citation type="journal article" date="2018" name="Front. Microbiol.">
        <title>Prospects for Fungal Bioremediation of Acidic Radioactive Waste Sites: Characterization and Genome Sequence of Rhodotorula taiwanensis MD1149.</title>
        <authorList>
            <person name="Tkavc R."/>
            <person name="Matrosova V.Y."/>
            <person name="Grichenko O.E."/>
            <person name="Gostincar C."/>
            <person name="Volpe R.P."/>
            <person name="Klimenkova P."/>
            <person name="Gaidamakova E.K."/>
            <person name="Zhou C.E."/>
            <person name="Stewart B.J."/>
            <person name="Lyman M.G."/>
            <person name="Malfatti S.A."/>
            <person name="Rubinfeld B."/>
            <person name="Courtot M."/>
            <person name="Singh J."/>
            <person name="Dalgard C.L."/>
            <person name="Hamilton T."/>
            <person name="Frey K.G."/>
            <person name="Gunde-Cimerman N."/>
            <person name="Dugan L."/>
            <person name="Daly M.J."/>
        </authorList>
    </citation>
    <scope>NUCLEOTIDE SEQUENCE [LARGE SCALE GENOMIC DNA]</scope>
    <source>
        <strain evidence="5 6">MD1149</strain>
    </source>
</reference>
<feature type="compositionally biased region" description="Polar residues" evidence="3">
    <location>
        <begin position="101"/>
        <end position="117"/>
    </location>
</feature>
<dbReference type="AlphaFoldDB" id="A0A2S5B7C7"/>
<evidence type="ECO:0000313" key="6">
    <source>
        <dbReference type="Proteomes" id="UP000237144"/>
    </source>
</evidence>
<feature type="domain" description="INO80 complex subunit F" evidence="4">
    <location>
        <begin position="24"/>
        <end position="70"/>
    </location>
</feature>
<dbReference type="Proteomes" id="UP000237144">
    <property type="component" value="Unassembled WGS sequence"/>
</dbReference>
<evidence type="ECO:0000256" key="3">
    <source>
        <dbReference type="SAM" id="MobiDB-lite"/>
    </source>
</evidence>
<keyword evidence="6" id="KW-1185">Reference proteome</keyword>
<keyword evidence="2" id="KW-0539">Nucleus</keyword>
<comment type="subcellular location">
    <subcellularLocation>
        <location evidence="1">Nucleus</location>
    </subcellularLocation>
</comment>
<accession>A0A2S5B7C7</accession>
<feature type="compositionally biased region" description="Low complexity" evidence="3">
    <location>
        <begin position="204"/>
        <end position="219"/>
    </location>
</feature>
<protein>
    <recommendedName>
        <fullName evidence="4">INO80 complex subunit F domain-containing protein</fullName>
    </recommendedName>
</protein>
<evidence type="ECO:0000256" key="1">
    <source>
        <dbReference type="ARBA" id="ARBA00004123"/>
    </source>
</evidence>
<dbReference type="EMBL" id="PJQD01000048">
    <property type="protein sequence ID" value="POY72680.1"/>
    <property type="molecule type" value="Genomic_DNA"/>
</dbReference>
<organism evidence="5 6">
    <name type="scientific">Rhodotorula taiwanensis</name>
    <dbReference type="NCBI Taxonomy" id="741276"/>
    <lineage>
        <taxon>Eukaryota</taxon>
        <taxon>Fungi</taxon>
        <taxon>Dikarya</taxon>
        <taxon>Basidiomycota</taxon>
        <taxon>Pucciniomycotina</taxon>
        <taxon>Microbotryomycetes</taxon>
        <taxon>Sporidiobolales</taxon>
        <taxon>Sporidiobolaceae</taxon>
        <taxon>Rhodotorula</taxon>
    </lineage>
</organism>
<evidence type="ECO:0000259" key="4">
    <source>
        <dbReference type="Pfam" id="PF24245"/>
    </source>
</evidence>
<gene>
    <name evidence="5" type="ORF">BMF94_4509</name>
</gene>
<dbReference type="Pfam" id="PF24245">
    <property type="entry name" value="INO80F"/>
    <property type="match status" value="1"/>
</dbReference>
<dbReference type="InterPro" id="IPR056513">
    <property type="entry name" value="INO80F"/>
</dbReference>
<proteinExistence type="predicted"/>
<evidence type="ECO:0000313" key="5">
    <source>
        <dbReference type="EMBL" id="POY72680.1"/>
    </source>
</evidence>
<dbReference type="GO" id="GO:0005634">
    <property type="term" value="C:nucleus"/>
    <property type="evidence" value="ECO:0007669"/>
    <property type="project" value="UniProtKB-SubCell"/>
</dbReference>
<evidence type="ECO:0000256" key="2">
    <source>
        <dbReference type="ARBA" id="ARBA00023242"/>
    </source>
</evidence>
<feature type="region of interest" description="Disordered" evidence="3">
    <location>
        <begin position="175"/>
        <end position="219"/>
    </location>
</feature>
<comment type="caution">
    <text evidence="5">The sequence shown here is derived from an EMBL/GenBank/DDBJ whole genome shotgun (WGS) entry which is preliminary data.</text>
</comment>